<evidence type="ECO:0000313" key="4">
    <source>
        <dbReference type="Proteomes" id="UP001597295"/>
    </source>
</evidence>
<proteinExistence type="predicted"/>
<dbReference type="InterPro" id="IPR027266">
    <property type="entry name" value="TrmE/GcvT-like"/>
</dbReference>
<dbReference type="PANTHER" id="PTHR22602">
    <property type="entry name" value="TRANSFERASE CAF17, MITOCHONDRIAL-RELATED"/>
    <property type="match status" value="1"/>
</dbReference>
<evidence type="ECO:0000313" key="3">
    <source>
        <dbReference type="EMBL" id="MFD2262780.1"/>
    </source>
</evidence>
<dbReference type="PANTHER" id="PTHR22602:SF0">
    <property type="entry name" value="TRANSFERASE CAF17, MITOCHONDRIAL-RELATED"/>
    <property type="match status" value="1"/>
</dbReference>
<comment type="caution">
    <text evidence="3">The sequence shown here is derived from an EMBL/GenBank/DDBJ whole genome shotgun (WGS) entry which is preliminary data.</text>
</comment>
<dbReference type="InterPro" id="IPR057460">
    <property type="entry name" value="CAF17_C"/>
</dbReference>
<name>A0ABW5DU40_9PROT</name>
<keyword evidence="4" id="KW-1185">Reference proteome</keyword>
<dbReference type="RefSeq" id="WP_379875747.1">
    <property type="nucleotide sequence ID" value="NZ_JBHUIP010000005.1"/>
</dbReference>
<gene>
    <name evidence="3" type="ORF">ACFSM5_07755</name>
</gene>
<sequence length="277" mass="30516">MTQIAELTTRTIVAIRGEDRVTFLDALITNSLEKAAPGEPVYAAFLTPQGKYLFDFTVIPHEDVLLIDVEASRASDLVRRLSLYKLRAKATLTVESDLWRTYAAWDGSASEEAGRIHWTDPRHPDLGQRFIQPREAPQPDGLVPEAAYHAHRYALGIPEGSVDLPVDKALLVESGFDELQGVAWDKGCYIGQELTARTKYRGLVKRRLVPVRFEGAPPAPGTPLLMGERDAGDMRGGTDGIGLALIRLEFLTADALTADGKPVHPSVPDWVRLPQEK</sequence>
<dbReference type="SUPFAM" id="SSF103025">
    <property type="entry name" value="Folate-binding domain"/>
    <property type="match status" value="1"/>
</dbReference>
<dbReference type="InterPro" id="IPR045179">
    <property type="entry name" value="YgfZ/GcvT"/>
</dbReference>
<keyword evidence="1" id="KW-0809">Transit peptide</keyword>
<accession>A0ABW5DU40</accession>
<evidence type="ECO:0000256" key="1">
    <source>
        <dbReference type="ARBA" id="ARBA00022946"/>
    </source>
</evidence>
<dbReference type="Gene3D" id="3.30.1360.120">
    <property type="entry name" value="Probable tRNA modification gtpase trme, domain 1"/>
    <property type="match status" value="2"/>
</dbReference>
<evidence type="ECO:0000259" key="2">
    <source>
        <dbReference type="Pfam" id="PF25455"/>
    </source>
</evidence>
<dbReference type="InterPro" id="IPR017703">
    <property type="entry name" value="YgfZ/GCV_T_CS"/>
</dbReference>
<feature type="domain" description="CAF17 C-terminal" evidence="2">
    <location>
        <begin position="205"/>
        <end position="272"/>
    </location>
</feature>
<dbReference type="EMBL" id="JBHUIP010000005">
    <property type="protein sequence ID" value="MFD2262780.1"/>
    <property type="molecule type" value="Genomic_DNA"/>
</dbReference>
<dbReference type="Proteomes" id="UP001597295">
    <property type="component" value="Unassembled WGS sequence"/>
</dbReference>
<protein>
    <submittedName>
        <fullName evidence="3">YgfZ/GcvT domain-containing protein</fullName>
    </submittedName>
</protein>
<dbReference type="NCBIfam" id="TIGR03317">
    <property type="entry name" value="ygfZ_signature"/>
    <property type="match status" value="1"/>
</dbReference>
<organism evidence="3 4">
    <name type="scientific">Lacibacterium aquatile</name>
    <dbReference type="NCBI Taxonomy" id="1168082"/>
    <lineage>
        <taxon>Bacteria</taxon>
        <taxon>Pseudomonadati</taxon>
        <taxon>Pseudomonadota</taxon>
        <taxon>Alphaproteobacteria</taxon>
        <taxon>Rhodospirillales</taxon>
        <taxon>Rhodospirillaceae</taxon>
    </lineage>
</organism>
<dbReference type="Pfam" id="PF25455">
    <property type="entry name" value="Beta-barrel_CAF17_C"/>
    <property type="match status" value="1"/>
</dbReference>
<reference evidence="4" key="1">
    <citation type="journal article" date="2019" name="Int. J. Syst. Evol. Microbiol.">
        <title>The Global Catalogue of Microorganisms (GCM) 10K type strain sequencing project: providing services to taxonomists for standard genome sequencing and annotation.</title>
        <authorList>
            <consortium name="The Broad Institute Genomics Platform"/>
            <consortium name="The Broad Institute Genome Sequencing Center for Infectious Disease"/>
            <person name="Wu L."/>
            <person name="Ma J."/>
        </authorList>
    </citation>
    <scope>NUCLEOTIDE SEQUENCE [LARGE SCALE GENOMIC DNA]</scope>
    <source>
        <strain evidence="4">CGMCC 1.19062</strain>
    </source>
</reference>